<keyword evidence="1" id="KW-0449">Lipoprotein</keyword>
<proteinExistence type="predicted"/>
<dbReference type="AlphaFoldDB" id="A0A1N7KJV0"/>
<dbReference type="EMBL" id="FTOR01000001">
    <property type="protein sequence ID" value="SIS61827.1"/>
    <property type="molecule type" value="Genomic_DNA"/>
</dbReference>
<name>A0A1N7KJV0_9BACT</name>
<keyword evidence="2" id="KW-1185">Reference proteome</keyword>
<dbReference type="InterPro" id="IPR011990">
    <property type="entry name" value="TPR-like_helical_dom_sf"/>
</dbReference>
<dbReference type="Gene3D" id="1.25.40.390">
    <property type="match status" value="1"/>
</dbReference>
<gene>
    <name evidence="1" type="ORF">SAMN05421788_101249</name>
</gene>
<dbReference type="OrthoDB" id="9766256at2"/>
<protein>
    <submittedName>
        <fullName evidence="1">Susd and RagB outer membrane lipoprotein</fullName>
    </submittedName>
</protein>
<dbReference type="Proteomes" id="UP000186917">
    <property type="component" value="Unassembled WGS sequence"/>
</dbReference>
<dbReference type="PROSITE" id="PS51257">
    <property type="entry name" value="PROKAR_LIPOPROTEIN"/>
    <property type="match status" value="1"/>
</dbReference>
<evidence type="ECO:0000313" key="2">
    <source>
        <dbReference type="Proteomes" id="UP000186917"/>
    </source>
</evidence>
<dbReference type="InterPro" id="IPR041662">
    <property type="entry name" value="SusD-like_2"/>
</dbReference>
<dbReference type="STRING" id="477680.SAMN05421788_101249"/>
<evidence type="ECO:0000313" key="1">
    <source>
        <dbReference type="EMBL" id="SIS61827.1"/>
    </source>
</evidence>
<organism evidence="1 2">
    <name type="scientific">Filimonas lacunae</name>
    <dbReference type="NCBI Taxonomy" id="477680"/>
    <lineage>
        <taxon>Bacteria</taxon>
        <taxon>Pseudomonadati</taxon>
        <taxon>Bacteroidota</taxon>
        <taxon>Chitinophagia</taxon>
        <taxon>Chitinophagales</taxon>
        <taxon>Chitinophagaceae</taxon>
        <taxon>Filimonas</taxon>
    </lineage>
</organism>
<dbReference type="SUPFAM" id="SSF48452">
    <property type="entry name" value="TPR-like"/>
    <property type="match status" value="1"/>
</dbReference>
<dbReference type="Pfam" id="PF12771">
    <property type="entry name" value="SusD-like_2"/>
    <property type="match status" value="1"/>
</dbReference>
<reference evidence="2" key="1">
    <citation type="submission" date="2017-01" db="EMBL/GenBank/DDBJ databases">
        <authorList>
            <person name="Varghese N."/>
            <person name="Submissions S."/>
        </authorList>
    </citation>
    <scope>NUCLEOTIDE SEQUENCE [LARGE SCALE GENOMIC DNA]</scope>
    <source>
        <strain evidence="2">DSM 21054</strain>
    </source>
</reference>
<accession>A0A1N7KJV0</accession>
<sequence length="529" mass="59403">MKKFTIITSFCVLLLLVVSGCKKSLDDKYENPEKAFDGSLSGFLTAILNNDRVRPSYWNVRTFLLMQPAVYSQTAYYPFSSTMYQQNDSYSDQYWNNFYYANSNGSGPLSMYRAMQVLYNSMDSATKVTNRIYMEAARVVLYDQASQVVDMWGDMPFTEAGSLETSSTIVNAKFDSQVDLYKTFLDSLAVAASYFKTAASLSAFTRADILSSGSIDKWQRYANSIRLRLLMRMSNYDETTAQTAIMEMLNNSAAYPLVDGNNVANYSPGTSDILLKPLTNNINSLKDGLTELPSHYAPDYMLNTVMLPANDPRIPAMFDKYGVTIKDTFYPNATYQAMPISFNSSQQEANYGKYAIWDSATFLVNAYLPGIVITAPEVNFIKAEAYERWGSTASAKAAYDLAVKQSVSFYYYLNATNTSIAAVTKPSDAVIADFVDNGVAYTGSSANKLSEIWTQKWLHFGFLQSIQAWAEYRRTGYPQLTFPTATLAGYTTPPTRLVYTSTEKAYNAENYEVVQPKDLRTNKVFWDVN</sequence>